<evidence type="ECO:0000256" key="8">
    <source>
        <dbReference type="ARBA" id="ARBA00023157"/>
    </source>
</evidence>
<accession>A0A8C5M373</accession>
<gene>
    <name evidence="16" type="primary">SUSD1</name>
</gene>
<sequence>MKTPRICKKLVMSLMVYLLLAYCIQELSASSREICKLCHANATCSKKDDKYFCQCNYGLIGNGMTQCWDKDECKIGAHRICGNHTFCHNTHGSFYCVCLAGYRPSNNHHNFIPNDGTFCTDIDECDIQGICGDNSICKNIPGSYECFCKEGYTMQEGQDQLHKNNNITLCSDIDECDVPDLCGSNSQCKNIPGSYECYCKEGYRLQNGTQPWQANNMESFCTAVDCGPPPAIPNSISYLEGNTLYGGQVTYECSSGYRADEDQKLNRSLCTENGTWQGSSLYCKVIDCGYPPTLPNSILDLPYKSTFGSMASYRCAHGFSADTGQNTSFCTNEGKWSEASMECKAVDCGSPPVLPNSIIDRLYNSTFGSMVTYRCSHGFTAEGSQNTSFCTAEGQWTEASAACKEVDCGMPSSIQHADMIWKNQTVLGSSVVYVCRPGFKEYGEKNVSFCTAEAVWEEISMTCSVKDDLIHGLFSFNNTCIQWKKSSEISHWKILYKFSIHGARQEQKDFVTVTTFNYTTDEETPTVCLELLPDTNYTVTITALSSDILVKQMNITVQTPAPNTREETVLGSIPSPSSEITEKTTIPLQVKERFDNIAVFNKTCLQWTRTSEEEDSLEVYMLFIQGKMWKSEYLLQNIRCKFSTKKKITVLCLDLPPAAEYSINVTELSTDISNYVHLNISADENEGASSPMLYNEVCWNKSVTGLQEVYKLYLHGISWYTVEMLPELIFNISTVENTSACLDLPVEKSTIAQVTENPVHQNIQSTTAVYAVEYFSNLTLINETCLTWRRPSRINEMTTIFIHGLRPYEKDFVHKVNFNVTTQEEIPVLCLELESGTNYTVILCSTVDQQQSAQINIMTKILDPPLPKLVFVATHGRLPTISFSRVEDKYGPISSYQVFVVHLVSVCSCKCESLEPVAYFSNKAKAIGYMTAEFFPHDVMDSLEFSVGDRKYYGEFYNAPLARGKDYCIILRIISRWNKMKAQSCIVLTEIRDLHPLRNRMAEVLLVSMIIVIFVVGSTYCIAWCCRR</sequence>
<evidence type="ECO:0000256" key="9">
    <source>
        <dbReference type="ARBA" id="ARBA00023180"/>
    </source>
</evidence>
<dbReference type="SMART" id="SM00181">
    <property type="entry name" value="EGF"/>
    <property type="match status" value="4"/>
</dbReference>
<dbReference type="PROSITE" id="PS00010">
    <property type="entry name" value="ASX_HYDROXYL"/>
    <property type="match status" value="3"/>
</dbReference>
<feature type="domain" description="EGF-like" evidence="14">
    <location>
        <begin position="121"/>
        <end position="158"/>
    </location>
</feature>
<dbReference type="GeneTree" id="ENSGT00390000013892"/>
<dbReference type="InterPro" id="IPR001881">
    <property type="entry name" value="EGF-like_Ca-bd_dom"/>
</dbReference>
<dbReference type="FunFam" id="2.10.25.10:FF:000038">
    <property type="entry name" value="Fibrillin 2"/>
    <property type="match status" value="3"/>
</dbReference>
<dbReference type="GO" id="GO:0016020">
    <property type="term" value="C:membrane"/>
    <property type="evidence" value="ECO:0007669"/>
    <property type="project" value="UniProtKB-SubCell"/>
</dbReference>
<feature type="domain" description="EGF-like" evidence="14">
    <location>
        <begin position="69"/>
        <end position="108"/>
    </location>
</feature>
<keyword evidence="7 12" id="KW-0472">Membrane</keyword>
<dbReference type="PROSITE" id="PS01187">
    <property type="entry name" value="EGF_CA"/>
    <property type="match status" value="2"/>
</dbReference>
<dbReference type="InterPro" id="IPR035976">
    <property type="entry name" value="Sushi/SCR/CCP_sf"/>
</dbReference>
<evidence type="ECO:0000256" key="2">
    <source>
        <dbReference type="ARBA" id="ARBA00022536"/>
    </source>
</evidence>
<evidence type="ECO:0000256" key="13">
    <source>
        <dbReference type="SAM" id="SignalP"/>
    </source>
</evidence>
<protein>
    <submittedName>
        <fullName evidence="16">Sushi domain containing 1</fullName>
    </submittedName>
</protein>
<keyword evidence="17" id="KW-1185">Reference proteome</keyword>
<keyword evidence="4 13" id="KW-0732">Signal</keyword>
<feature type="signal peptide" evidence="13">
    <location>
        <begin position="1"/>
        <end position="29"/>
    </location>
</feature>
<dbReference type="Gene3D" id="2.10.25.10">
    <property type="entry name" value="Laminin"/>
    <property type="match status" value="3"/>
</dbReference>
<evidence type="ECO:0000256" key="5">
    <source>
        <dbReference type="ARBA" id="ARBA00022737"/>
    </source>
</evidence>
<dbReference type="InterPro" id="IPR000436">
    <property type="entry name" value="Sushi_SCR_CCP_dom"/>
</dbReference>
<feature type="domain" description="Sushi" evidence="15">
    <location>
        <begin position="406"/>
        <end position="465"/>
    </location>
</feature>
<evidence type="ECO:0000256" key="10">
    <source>
        <dbReference type="PROSITE-ProRule" id="PRU00076"/>
    </source>
</evidence>
<dbReference type="SUPFAM" id="SSF57535">
    <property type="entry name" value="Complement control module/SCR domain"/>
    <property type="match status" value="4"/>
</dbReference>
<feature type="transmembrane region" description="Helical" evidence="12">
    <location>
        <begin position="1004"/>
        <end position="1026"/>
    </location>
</feature>
<dbReference type="PANTHER" id="PTHR24051">
    <property type="entry name" value="SUSHI DOMAIN-CONTAINING PROTEIN 1"/>
    <property type="match status" value="1"/>
</dbReference>
<keyword evidence="8" id="KW-1015">Disulfide bond</keyword>
<keyword evidence="3 12" id="KW-0812">Transmembrane</keyword>
<evidence type="ECO:0000313" key="17">
    <source>
        <dbReference type="Proteomes" id="UP000694569"/>
    </source>
</evidence>
<dbReference type="InterPro" id="IPR000742">
    <property type="entry name" value="EGF"/>
</dbReference>
<keyword evidence="5" id="KW-0677">Repeat</keyword>
<feature type="chain" id="PRO_5034892336" evidence="13">
    <location>
        <begin position="30"/>
        <end position="1028"/>
    </location>
</feature>
<dbReference type="InterPro" id="IPR049883">
    <property type="entry name" value="NOTCH1_EGF-like"/>
</dbReference>
<feature type="domain" description="Sushi" evidence="15">
    <location>
        <begin position="346"/>
        <end position="405"/>
    </location>
</feature>
<dbReference type="InterPro" id="IPR051622">
    <property type="entry name" value="R-tyr_protein_phosphatases"/>
</dbReference>
<evidence type="ECO:0000313" key="16">
    <source>
        <dbReference type="Ensembl" id="ENSLLEP00000006046.1"/>
    </source>
</evidence>
<dbReference type="Gene3D" id="2.40.155.10">
    <property type="entry name" value="Green fluorescent protein"/>
    <property type="match status" value="1"/>
</dbReference>
<dbReference type="PANTHER" id="PTHR24051:SF5">
    <property type="entry name" value="SUSHI DOMAIN-CONTAINING PROTEIN 1"/>
    <property type="match status" value="1"/>
</dbReference>
<evidence type="ECO:0000256" key="6">
    <source>
        <dbReference type="ARBA" id="ARBA00022989"/>
    </source>
</evidence>
<dbReference type="InterPro" id="IPR009017">
    <property type="entry name" value="GFP"/>
</dbReference>
<feature type="domain" description="EGF-like" evidence="14">
    <location>
        <begin position="172"/>
        <end position="209"/>
    </location>
</feature>
<keyword evidence="9" id="KW-0325">Glycoprotein</keyword>
<evidence type="ECO:0000256" key="4">
    <source>
        <dbReference type="ARBA" id="ARBA00022729"/>
    </source>
</evidence>
<evidence type="ECO:0000256" key="7">
    <source>
        <dbReference type="ARBA" id="ARBA00023136"/>
    </source>
</evidence>
<evidence type="ECO:0000256" key="3">
    <source>
        <dbReference type="ARBA" id="ARBA00022692"/>
    </source>
</evidence>
<dbReference type="Pfam" id="PF07645">
    <property type="entry name" value="EGF_CA"/>
    <property type="match status" value="3"/>
</dbReference>
<dbReference type="InterPro" id="IPR009030">
    <property type="entry name" value="Growth_fac_rcpt_cys_sf"/>
</dbReference>
<keyword evidence="2 10" id="KW-0245">EGF-like domain</keyword>
<dbReference type="Ensembl" id="ENSLLET00000006298.1">
    <property type="protein sequence ID" value="ENSLLEP00000006046.1"/>
    <property type="gene ID" value="ENSLLEG00000003810.1"/>
</dbReference>
<dbReference type="SMART" id="SM00179">
    <property type="entry name" value="EGF_CA"/>
    <property type="match status" value="3"/>
</dbReference>
<reference evidence="16" key="1">
    <citation type="submission" date="2025-08" db="UniProtKB">
        <authorList>
            <consortium name="Ensembl"/>
        </authorList>
    </citation>
    <scope>IDENTIFICATION</scope>
</reference>
<evidence type="ECO:0000256" key="1">
    <source>
        <dbReference type="ARBA" id="ARBA00004479"/>
    </source>
</evidence>
<organism evidence="16 17">
    <name type="scientific">Leptobrachium leishanense</name>
    <name type="common">Leishan spiny toad</name>
    <dbReference type="NCBI Taxonomy" id="445787"/>
    <lineage>
        <taxon>Eukaryota</taxon>
        <taxon>Metazoa</taxon>
        <taxon>Chordata</taxon>
        <taxon>Craniata</taxon>
        <taxon>Vertebrata</taxon>
        <taxon>Euteleostomi</taxon>
        <taxon>Amphibia</taxon>
        <taxon>Batrachia</taxon>
        <taxon>Anura</taxon>
        <taxon>Pelobatoidea</taxon>
        <taxon>Megophryidae</taxon>
        <taxon>Leptobrachium</taxon>
    </lineage>
</organism>
<dbReference type="PROSITE" id="PS50026">
    <property type="entry name" value="EGF_3"/>
    <property type="match status" value="3"/>
</dbReference>
<evidence type="ECO:0000259" key="15">
    <source>
        <dbReference type="PROSITE" id="PS50923"/>
    </source>
</evidence>
<dbReference type="PROSITE" id="PS50923">
    <property type="entry name" value="SUSHI"/>
    <property type="match status" value="4"/>
</dbReference>
<dbReference type="Pfam" id="PF00084">
    <property type="entry name" value="Sushi"/>
    <property type="match status" value="4"/>
</dbReference>
<dbReference type="Pfam" id="PF23144">
    <property type="entry name" value="Fn3_PTPRU"/>
    <property type="match status" value="1"/>
</dbReference>
<dbReference type="OrthoDB" id="9943809at2759"/>
<comment type="caution">
    <text evidence="10">Lacks conserved residue(s) required for the propagation of feature annotation.</text>
</comment>
<dbReference type="GO" id="GO:0005509">
    <property type="term" value="F:calcium ion binding"/>
    <property type="evidence" value="ECO:0007669"/>
    <property type="project" value="InterPro"/>
</dbReference>
<dbReference type="SMART" id="SM00032">
    <property type="entry name" value="CCP"/>
    <property type="match status" value="4"/>
</dbReference>
<dbReference type="CDD" id="cd00033">
    <property type="entry name" value="CCP"/>
    <property type="match status" value="4"/>
</dbReference>
<feature type="domain" description="Sushi" evidence="15">
    <location>
        <begin position="286"/>
        <end position="345"/>
    </location>
</feature>
<dbReference type="SUPFAM" id="SSF57196">
    <property type="entry name" value="EGF/Laminin"/>
    <property type="match status" value="2"/>
</dbReference>
<keyword evidence="6 12" id="KW-1133">Transmembrane helix</keyword>
<dbReference type="Proteomes" id="UP000694569">
    <property type="component" value="Unplaced"/>
</dbReference>
<dbReference type="Gene3D" id="2.10.70.10">
    <property type="entry name" value="Complement Module, domain 1"/>
    <property type="match status" value="4"/>
</dbReference>
<dbReference type="InterPro" id="IPR000152">
    <property type="entry name" value="EGF-type_Asp/Asn_hydroxyl_site"/>
</dbReference>
<feature type="domain" description="Sushi" evidence="15">
    <location>
        <begin position="224"/>
        <end position="285"/>
    </location>
</feature>
<evidence type="ECO:0000256" key="11">
    <source>
        <dbReference type="PROSITE-ProRule" id="PRU00302"/>
    </source>
</evidence>
<comment type="subcellular location">
    <subcellularLocation>
        <location evidence="1">Membrane</location>
        <topology evidence="1">Single-pass type I membrane protein</topology>
    </subcellularLocation>
</comment>
<dbReference type="InterPro" id="IPR018097">
    <property type="entry name" value="EGF_Ca-bd_CS"/>
</dbReference>
<name>A0A8C5M373_9ANUR</name>
<dbReference type="AlphaFoldDB" id="A0A8C5M373"/>
<reference evidence="16" key="2">
    <citation type="submission" date="2025-09" db="UniProtKB">
        <authorList>
            <consortium name="Ensembl"/>
        </authorList>
    </citation>
    <scope>IDENTIFICATION</scope>
</reference>
<dbReference type="InterPro" id="IPR057598">
    <property type="entry name" value="Fn3_PTPRU"/>
</dbReference>
<evidence type="ECO:0000256" key="12">
    <source>
        <dbReference type="SAM" id="Phobius"/>
    </source>
</evidence>
<dbReference type="CDD" id="cd00054">
    <property type="entry name" value="EGF_CA"/>
    <property type="match status" value="3"/>
</dbReference>
<keyword evidence="11" id="KW-0768">Sushi</keyword>
<dbReference type="SUPFAM" id="SSF57184">
    <property type="entry name" value="Growth factor receptor domain"/>
    <property type="match status" value="1"/>
</dbReference>
<proteinExistence type="predicted"/>
<evidence type="ECO:0000259" key="14">
    <source>
        <dbReference type="PROSITE" id="PS50026"/>
    </source>
</evidence>